<dbReference type="GO" id="GO:0015031">
    <property type="term" value="P:protein transport"/>
    <property type="evidence" value="ECO:0007669"/>
    <property type="project" value="InterPro"/>
</dbReference>
<dbReference type="Gene3D" id="1.10.3370.10">
    <property type="entry name" value="SecY subunit domain"/>
    <property type="match status" value="1"/>
</dbReference>
<dbReference type="Proteomes" id="UP001165063">
    <property type="component" value="Unassembled WGS sequence"/>
</dbReference>
<name>A0A9W6Z5E2_AMBMO</name>
<dbReference type="PIRSF" id="PIRSF004557">
    <property type="entry name" value="SecY"/>
    <property type="match status" value="1"/>
</dbReference>
<keyword evidence="2" id="KW-1133">Transmembrane helix</keyword>
<protein>
    <submittedName>
        <fullName evidence="3">Unnamed protein product</fullName>
    </submittedName>
</protein>
<evidence type="ECO:0000313" key="4">
    <source>
        <dbReference type="Proteomes" id="UP001165063"/>
    </source>
</evidence>
<feature type="transmembrane region" description="Helical" evidence="2">
    <location>
        <begin position="132"/>
        <end position="153"/>
    </location>
</feature>
<dbReference type="Pfam" id="PF00344">
    <property type="entry name" value="SecY"/>
    <property type="match status" value="1"/>
</dbReference>
<dbReference type="InterPro" id="IPR002208">
    <property type="entry name" value="SecY/SEC61-alpha"/>
</dbReference>
<keyword evidence="2" id="KW-0812">Transmembrane</keyword>
<accession>A0A9W6Z5E2</accession>
<reference evidence="3" key="1">
    <citation type="submission" date="2023-04" db="EMBL/GenBank/DDBJ databases">
        <title>Ambrosiozyma monospora NBRC 1965.</title>
        <authorList>
            <person name="Ichikawa N."/>
            <person name="Sato H."/>
            <person name="Tonouchi N."/>
        </authorList>
    </citation>
    <scope>NUCLEOTIDE SEQUENCE</scope>
    <source>
        <strain evidence="3">NBRC 1965</strain>
    </source>
</reference>
<dbReference type="GO" id="GO:0016020">
    <property type="term" value="C:membrane"/>
    <property type="evidence" value="ECO:0007669"/>
    <property type="project" value="InterPro"/>
</dbReference>
<feature type="transmembrane region" description="Helical" evidence="2">
    <location>
        <begin position="48"/>
        <end position="72"/>
    </location>
</feature>
<organism evidence="3 4">
    <name type="scientific">Ambrosiozyma monospora</name>
    <name type="common">Yeast</name>
    <name type="synonym">Endomycopsis monosporus</name>
    <dbReference type="NCBI Taxonomy" id="43982"/>
    <lineage>
        <taxon>Eukaryota</taxon>
        <taxon>Fungi</taxon>
        <taxon>Dikarya</taxon>
        <taxon>Ascomycota</taxon>
        <taxon>Saccharomycotina</taxon>
        <taxon>Pichiomycetes</taxon>
        <taxon>Pichiales</taxon>
        <taxon>Pichiaceae</taxon>
        <taxon>Ambrosiozyma</taxon>
    </lineage>
</organism>
<feature type="transmembrane region" description="Helical" evidence="2">
    <location>
        <begin position="165"/>
        <end position="189"/>
    </location>
</feature>
<feature type="transmembrane region" description="Helical" evidence="2">
    <location>
        <begin position="339"/>
        <end position="361"/>
    </location>
</feature>
<dbReference type="PANTHER" id="PTHR10906">
    <property type="entry name" value="SECY/SEC61-ALPHA FAMILY MEMBER"/>
    <property type="match status" value="1"/>
</dbReference>
<evidence type="ECO:0000256" key="2">
    <source>
        <dbReference type="SAM" id="Phobius"/>
    </source>
</evidence>
<sequence>MVFDEKIVYTIASAAIYIGTAIPVNQVFARYDTKVADPFYWLRAPFGAYYGTLLEFGLLPIITAGFLWQILAGFKLVKVNFTLSRDRELFQSLQKFTAILLSFVYASLLVFSGHFNTIDAGLNKEFPETVSIWTNLLLISQLAGFSIVSTLMVEILDKGYGFGPGILAFIAASSATNFATGFLGLTTVLNNKGNWESNGAFVNFVRGFFSKNLVANIYNAFTRENLTNLTQIYVALFTVGVLTYLSNFRSEIPIKSLKVRSMVSVYPIKLFYCGALPIIFSYAILYNLNIVAFSLTKILPEVDFLKYIAVYKLDTLNGHYDLDSGLLYFLSPSTKSSNVLFGLIRPFTFLGFLILSSLLFAKNWLKVSGSTGKDLAKQFKEQEITLVGHRDTNVAKELNKILPVASTTGAFALSSVIGLVETSGLSKGFALGTSVGVLSSLAVLESLMTVWQQSGGASSQFAQVFNPNQ</sequence>
<keyword evidence="4" id="KW-1185">Reference proteome</keyword>
<gene>
    <name evidence="3" type="ORF">Amon01_000689100</name>
</gene>
<comment type="caution">
    <text evidence="3">The sequence shown here is derived from an EMBL/GenBank/DDBJ whole genome shotgun (WGS) entry which is preliminary data.</text>
</comment>
<evidence type="ECO:0000313" key="3">
    <source>
        <dbReference type="EMBL" id="GMG46621.1"/>
    </source>
</evidence>
<dbReference type="AlphaFoldDB" id="A0A9W6Z5E2"/>
<feature type="transmembrane region" description="Helical" evidence="2">
    <location>
        <begin position="270"/>
        <end position="295"/>
    </location>
</feature>
<feature type="transmembrane region" description="Helical" evidence="2">
    <location>
        <begin position="232"/>
        <end position="249"/>
    </location>
</feature>
<evidence type="ECO:0000256" key="1">
    <source>
        <dbReference type="RuleBase" id="RU004349"/>
    </source>
</evidence>
<proteinExistence type="inferred from homology"/>
<dbReference type="OrthoDB" id="420669at2759"/>
<comment type="similarity">
    <text evidence="1">Belongs to the SecY/SEC61-alpha family.</text>
</comment>
<feature type="transmembrane region" description="Helical" evidence="2">
    <location>
        <begin position="7"/>
        <end position="28"/>
    </location>
</feature>
<dbReference type="EMBL" id="BSXU01004687">
    <property type="protein sequence ID" value="GMG46621.1"/>
    <property type="molecule type" value="Genomic_DNA"/>
</dbReference>
<dbReference type="InterPro" id="IPR023201">
    <property type="entry name" value="SecY_dom_sf"/>
</dbReference>
<feature type="transmembrane region" description="Helical" evidence="2">
    <location>
        <begin position="93"/>
        <end position="112"/>
    </location>
</feature>
<keyword evidence="2" id="KW-0472">Membrane</keyword>
<dbReference type="SUPFAM" id="SSF103491">
    <property type="entry name" value="Preprotein translocase SecY subunit"/>
    <property type="match status" value="1"/>
</dbReference>